<evidence type="ECO:0000313" key="4">
    <source>
        <dbReference type="EMBL" id="SFK89630.1"/>
    </source>
</evidence>
<evidence type="ECO:0000256" key="1">
    <source>
        <dbReference type="SAM" id="Phobius"/>
    </source>
</evidence>
<keyword evidence="1" id="KW-0472">Membrane</keyword>
<dbReference type="Proteomes" id="UP000034029">
    <property type="component" value="Chromosome"/>
</dbReference>
<keyword evidence="1" id="KW-1133">Transmembrane helix</keyword>
<dbReference type="PANTHER" id="PTHR36834">
    <property type="entry name" value="MEMBRANE PROTEIN-RELATED"/>
    <property type="match status" value="1"/>
</dbReference>
<dbReference type="Proteomes" id="UP000183090">
    <property type="component" value="Unassembled WGS sequence"/>
</dbReference>
<keyword evidence="5" id="KW-1185">Reference proteome</keyword>
<gene>
    <name evidence="3" type="ORF">AAT16_10450</name>
    <name evidence="4" type="ORF">SAMN05216235_2365</name>
</gene>
<proteinExistence type="predicted"/>
<feature type="transmembrane region" description="Helical" evidence="1">
    <location>
        <begin position="152"/>
        <end position="177"/>
    </location>
</feature>
<protein>
    <submittedName>
        <fullName evidence="4">Glycopeptide antibiotics resistance protein</fullName>
    </submittedName>
</protein>
<evidence type="ECO:0000313" key="3">
    <source>
        <dbReference type="EMBL" id="AKG74573.1"/>
    </source>
</evidence>
<reference evidence="5" key="2">
    <citation type="submission" date="2015-04" db="EMBL/GenBank/DDBJ databases">
        <title>Complete genome sequence of Salinicoccus halodurans strain H3B36, isolated from the Qaidam basin of China.</title>
        <authorList>
            <person name="Ma Y."/>
            <person name="Jiang K."/>
            <person name="Xue Y."/>
        </authorList>
    </citation>
    <scope>NUCLEOTIDE SEQUENCE [LARGE SCALE GENOMIC DNA]</scope>
    <source>
        <strain evidence="5">H3B36</strain>
    </source>
</reference>
<feature type="transmembrane region" description="Helical" evidence="1">
    <location>
        <begin position="12"/>
        <end position="31"/>
    </location>
</feature>
<keyword evidence="1" id="KW-0812">Transmembrane</keyword>
<dbReference type="InterPro" id="IPR006976">
    <property type="entry name" value="VanZ-like"/>
</dbReference>
<dbReference type="OrthoDB" id="4822551at2"/>
<dbReference type="RefSeq" id="WP_046790755.1">
    <property type="nucleotide sequence ID" value="NZ_CP011366.1"/>
</dbReference>
<dbReference type="AlphaFoldDB" id="A0A0F7HN49"/>
<feature type="transmembrane region" description="Helical" evidence="1">
    <location>
        <begin position="123"/>
        <end position="140"/>
    </location>
</feature>
<feature type="transmembrane region" description="Helical" evidence="1">
    <location>
        <begin position="43"/>
        <end position="65"/>
    </location>
</feature>
<evidence type="ECO:0000313" key="5">
    <source>
        <dbReference type="Proteomes" id="UP000034029"/>
    </source>
</evidence>
<evidence type="ECO:0000313" key="6">
    <source>
        <dbReference type="Proteomes" id="UP000183090"/>
    </source>
</evidence>
<dbReference type="EMBL" id="CP011366">
    <property type="protein sequence ID" value="AKG74573.1"/>
    <property type="molecule type" value="Genomic_DNA"/>
</dbReference>
<accession>A0A0F7HN49</accession>
<reference evidence="4 6" key="3">
    <citation type="submission" date="2016-10" db="EMBL/GenBank/DDBJ databases">
        <authorList>
            <person name="Varghese N."/>
            <person name="Submissions S."/>
        </authorList>
    </citation>
    <scope>NUCLEOTIDE SEQUENCE [LARGE SCALE GENOMIC DNA]</scope>
    <source>
        <strain evidence="4 6">CGMCC 1.6501</strain>
    </source>
</reference>
<reference evidence="3 5" key="1">
    <citation type="journal article" date="2015" name="Int. J. Syst. Evol. Microbiol.">
        <title>Complete genome sequence of Salinicoccus halodurans H3B36, isolated from the Qaidam Basin in China.</title>
        <authorList>
            <person name="Jiang K."/>
            <person name="Xue Y."/>
            <person name="Ma Y."/>
        </authorList>
    </citation>
    <scope>NUCLEOTIDE SEQUENCE [LARGE SCALE GENOMIC DNA]</scope>
    <source>
        <strain evidence="3 5">H3B36</strain>
    </source>
</reference>
<name>A0A0F7HN49_9STAP</name>
<evidence type="ECO:0000259" key="2">
    <source>
        <dbReference type="Pfam" id="PF04892"/>
    </source>
</evidence>
<dbReference type="Pfam" id="PF04892">
    <property type="entry name" value="VanZ"/>
    <property type="match status" value="1"/>
</dbReference>
<dbReference type="EMBL" id="FOTB01000005">
    <property type="protein sequence ID" value="SFK89630.1"/>
    <property type="molecule type" value="Genomic_DNA"/>
</dbReference>
<dbReference type="InterPro" id="IPR053150">
    <property type="entry name" value="Teicoplanin_resist-assoc"/>
</dbReference>
<feature type="transmembrane region" description="Helical" evidence="1">
    <location>
        <begin position="94"/>
        <end position="116"/>
    </location>
</feature>
<feature type="domain" description="VanZ-like" evidence="2">
    <location>
        <begin position="53"/>
        <end position="165"/>
    </location>
</feature>
<organism evidence="4 6">
    <name type="scientific">Salinicoccus halodurans</name>
    <dbReference type="NCBI Taxonomy" id="407035"/>
    <lineage>
        <taxon>Bacteria</taxon>
        <taxon>Bacillati</taxon>
        <taxon>Bacillota</taxon>
        <taxon>Bacilli</taxon>
        <taxon>Bacillales</taxon>
        <taxon>Staphylococcaceae</taxon>
        <taxon>Salinicoccus</taxon>
    </lineage>
</organism>
<dbReference type="PANTHER" id="PTHR36834:SF1">
    <property type="entry name" value="INTEGRAL MEMBRANE PROTEIN"/>
    <property type="match status" value="1"/>
</dbReference>
<sequence>MYELYNAFEPIIPVFIILFFAVVFITLLINNRSGYKLDNRRKIVSYLTYVGLVMTLIGMALVTLLPSNNPEKVTSFIPFLSIIETWEYATTRAIINSLLMNIILFVPFGFFVYLLIRRAFLTVLLAFMASISIEFLQYVLPIGRISNVDDVILNTVGGIVGMVSGTIFAKFGIVYYIRDGGSDNNKH</sequence>
<dbReference type="KEGG" id="shv:AAT16_10450"/>